<gene>
    <name evidence="1" type="ORF">FCALED_LOCUS11766</name>
</gene>
<dbReference type="Proteomes" id="UP000789570">
    <property type="component" value="Unassembled WGS sequence"/>
</dbReference>
<sequence>MSFDFADAPPAVDTRKEKEKGNKKLNLFIKRLVPKIFDVEDEKVLVEQLNIVIEAILKHKRQIVLFVFKSG</sequence>
<proteinExistence type="predicted"/>
<comment type="caution">
    <text evidence="1">The sequence shown here is derived from an EMBL/GenBank/DDBJ whole genome shotgun (WGS) entry which is preliminary data.</text>
</comment>
<organism evidence="1 2">
    <name type="scientific">Funneliformis caledonium</name>
    <dbReference type="NCBI Taxonomy" id="1117310"/>
    <lineage>
        <taxon>Eukaryota</taxon>
        <taxon>Fungi</taxon>
        <taxon>Fungi incertae sedis</taxon>
        <taxon>Mucoromycota</taxon>
        <taxon>Glomeromycotina</taxon>
        <taxon>Glomeromycetes</taxon>
        <taxon>Glomerales</taxon>
        <taxon>Glomeraceae</taxon>
        <taxon>Funneliformis</taxon>
    </lineage>
</organism>
<accession>A0A9N9E983</accession>
<keyword evidence="2" id="KW-1185">Reference proteome</keyword>
<dbReference type="AlphaFoldDB" id="A0A9N9E983"/>
<reference evidence="1" key="1">
    <citation type="submission" date="2021-06" db="EMBL/GenBank/DDBJ databases">
        <authorList>
            <person name="Kallberg Y."/>
            <person name="Tangrot J."/>
            <person name="Rosling A."/>
        </authorList>
    </citation>
    <scope>NUCLEOTIDE SEQUENCE</scope>
    <source>
        <strain evidence="1">UK204</strain>
    </source>
</reference>
<name>A0A9N9E983_9GLOM</name>
<dbReference type="EMBL" id="CAJVPQ010005199">
    <property type="protein sequence ID" value="CAG8665734.1"/>
    <property type="molecule type" value="Genomic_DNA"/>
</dbReference>
<protein>
    <submittedName>
        <fullName evidence="1">17059_t:CDS:1</fullName>
    </submittedName>
</protein>
<evidence type="ECO:0000313" key="2">
    <source>
        <dbReference type="Proteomes" id="UP000789570"/>
    </source>
</evidence>
<evidence type="ECO:0000313" key="1">
    <source>
        <dbReference type="EMBL" id="CAG8665734.1"/>
    </source>
</evidence>